<evidence type="ECO:0000313" key="3">
    <source>
        <dbReference type="EMBL" id="EAS01345.2"/>
    </source>
</evidence>
<feature type="region of interest" description="Disordered" evidence="2">
    <location>
        <begin position="1258"/>
        <end position="1291"/>
    </location>
</feature>
<dbReference type="PROSITE" id="PS51221">
    <property type="entry name" value="TTL"/>
    <property type="match status" value="1"/>
</dbReference>
<reference evidence="4" key="1">
    <citation type="journal article" date="2006" name="PLoS Biol.">
        <title>Macronuclear genome sequence of the ciliate Tetrahymena thermophila, a model eukaryote.</title>
        <authorList>
            <person name="Eisen J.A."/>
            <person name="Coyne R.S."/>
            <person name="Wu M."/>
            <person name="Wu D."/>
            <person name="Thiagarajan M."/>
            <person name="Wortman J.R."/>
            <person name="Badger J.H."/>
            <person name="Ren Q."/>
            <person name="Amedeo P."/>
            <person name="Jones K.M."/>
            <person name="Tallon L.J."/>
            <person name="Delcher A.L."/>
            <person name="Salzberg S.L."/>
            <person name="Silva J.C."/>
            <person name="Haas B.J."/>
            <person name="Majoros W.H."/>
            <person name="Farzad M."/>
            <person name="Carlton J.M."/>
            <person name="Smith R.K. Jr."/>
            <person name="Garg J."/>
            <person name="Pearlman R.E."/>
            <person name="Karrer K.M."/>
            <person name="Sun L."/>
            <person name="Manning G."/>
            <person name="Elde N.C."/>
            <person name="Turkewitz A.P."/>
            <person name="Asai D.J."/>
            <person name="Wilkes D.E."/>
            <person name="Wang Y."/>
            <person name="Cai H."/>
            <person name="Collins K."/>
            <person name="Stewart B.A."/>
            <person name="Lee S.R."/>
            <person name="Wilamowska K."/>
            <person name="Weinberg Z."/>
            <person name="Ruzzo W.L."/>
            <person name="Wloga D."/>
            <person name="Gaertig J."/>
            <person name="Frankel J."/>
            <person name="Tsao C.-C."/>
            <person name="Gorovsky M.A."/>
            <person name="Keeling P.J."/>
            <person name="Waller R.F."/>
            <person name="Patron N.J."/>
            <person name="Cherry J.M."/>
            <person name="Stover N.A."/>
            <person name="Krieger C.J."/>
            <person name="del Toro C."/>
            <person name="Ryder H.F."/>
            <person name="Williamson S.C."/>
            <person name="Barbeau R.A."/>
            <person name="Hamilton E.P."/>
            <person name="Orias E."/>
        </authorList>
    </citation>
    <scope>NUCLEOTIDE SEQUENCE [LARGE SCALE GENOMIC DNA]</scope>
    <source>
        <strain evidence="4">SB210</strain>
    </source>
</reference>
<evidence type="ECO:0000256" key="1">
    <source>
        <dbReference type="SAM" id="Coils"/>
    </source>
</evidence>
<feature type="compositionally biased region" description="Polar residues" evidence="2">
    <location>
        <begin position="1378"/>
        <end position="1387"/>
    </location>
</feature>
<evidence type="ECO:0000256" key="2">
    <source>
        <dbReference type="SAM" id="MobiDB-lite"/>
    </source>
</evidence>
<organism evidence="3 4">
    <name type="scientific">Tetrahymena thermophila (strain SB210)</name>
    <dbReference type="NCBI Taxonomy" id="312017"/>
    <lineage>
        <taxon>Eukaryota</taxon>
        <taxon>Sar</taxon>
        <taxon>Alveolata</taxon>
        <taxon>Ciliophora</taxon>
        <taxon>Intramacronucleata</taxon>
        <taxon>Oligohymenophorea</taxon>
        <taxon>Hymenostomatida</taxon>
        <taxon>Tetrahymenina</taxon>
        <taxon>Tetrahymenidae</taxon>
        <taxon>Tetrahymena</taxon>
    </lineage>
</organism>
<dbReference type="KEGG" id="tet:TTHERM_00149550"/>
<dbReference type="EMBL" id="GG662603">
    <property type="protein sequence ID" value="EAS01345.2"/>
    <property type="molecule type" value="Genomic_DNA"/>
</dbReference>
<dbReference type="Pfam" id="PF03133">
    <property type="entry name" value="TTL"/>
    <property type="match status" value="1"/>
</dbReference>
<proteinExistence type="predicted"/>
<dbReference type="PANTHER" id="PTHR46069">
    <property type="entry name" value="TUBULIN TYROSINE LIGASE"/>
    <property type="match status" value="1"/>
</dbReference>
<evidence type="ECO:0000313" key="4">
    <source>
        <dbReference type="Proteomes" id="UP000009168"/>
    </source>
</evidence>
<dbReference type="InParanoid" id="I7MGD1"/>
<feature type="region of interest" description="Disordered" evidence="2">
    <location>
        <begin position="532"/>
        <end position="569"/>
    </location>
</feature>
<feature type="region of interest" description="Disordered" evidence="2">
    <location>
        <begin position="1369"/>
        <end position="1400"/>
    </location>
</feature>
<feature type="compositionally biased region" description="Polar residues" evidence="2">
    <location>
        <begin position="985"/>
        <end position="996"/>
    </location>
</feature>
<feature type="compositionally biased region" description="Low complexity" evidence="2">
    <location>
        <begin position="1267"/>
        <end position="1289"/>
    </location>
</feature>
<keyword evidence="1" id="KW-0175">Coiled coil</keyword>
<dbReference type="SUPFAM" id="SSF56059">
    <property type="entry name" value="Glutathione synthetase ATP-binding domain-like"/>
    <property type="match status" value="1"/>
</dbReference>
<dbReference type="eggNOG" id="KOG2157">
    <property type="taxonomic scope" value="Eukaryota"/>
</dbReference>
<feature type="coiled-coil region" evidence="1">
    <location>
        <begin position="3"/>
        <end position="30"/>
    </location>
</feature>
<dbReference type="Gene3D" id="3.30.470.20">
    <property type="entry name" value="ATP-grasp fold, B domain"/>
    <property type="match status" value="1"/>
</dbReference>
<gene>
    <name evidence="3" type="ORF">TTHERM_00149550</name>
</gene>
<dbReference type="PANTHER" id="PTHR46069:SF1">
    <property type="entry name" value="CHROMOSOME UNDETERMINED SCAFFOLD_125, WHOLE GENOME SHOTGUN SEQUENCE"/>
    <property type="match status" value="1"/>
</dbReference>
<name>I7MGD1_TETTS</name>
<sequence>MNIQQIGLRNKNVQKQNKNQENKLDILIQGNNNFTLDRLNVPRGYTSNRFSSQIPDMSPKNQMHQIQTIDETSTFVGFASSSNPRIVNRQISKGNNQLINNMTTQHKNQNSAEKNISAVSDIGTKRAEQLIRFQKKNSSQYLTDNIMNNFLKNNEQTQQQNKNSLIGSNRSGYLKNPHSASQDRRIIQSSSGQTYQTLNFKLDPIIDEQYSNEKLMIKNKQKVNEKIDQLLASDYLVYQKNVEGLISQSVQQGRAFYENEQLQLNGKQESYKEVIVEEDQNCNELQKQKRKAQIFNTKPLSERFSENNLNQNLLNNQNSNQKGGSNFSEQFNYNQTQNEQNPILSIKSAQPFQFKNGNKFESVKNINTNPLTIKNYNIQNSNNKNPAYQNQQESYQVQQYNHTKQAKPNRLLSGSNLQSQVSNSPSLSEMVIYGQQAIDHSNLRFNRISQTEVLQMSKQSQNKIDQLNSQIMMKSDDPTFFYPQSNYGGTMQFKGYQKDDQQYKQYIIDAINSVNSGKETNKLNQLNIQHESQQRNKLLTPSSSHGQKRSYATSEQQIQRKRNQQKPSYLLSDESELALSNQASNIIIGQCNHLSQTQSPTKQKCVQDFQPSSVQNNFELVSSESAPLFINSINIVHNNSSIQNNSQLHQPSEQIFELAINNQNQSDQQKRQLLRLNPYKIRYLELQQKKLQMQLGQQDLQISNPPQFFGQANSINGQQQLVDLKGLQSQQLFQGVTNNVVGSNLTSGNQNQFQAYRYYVGYGNNAELVKRILKSREWWCEFNSETQQGSYNFRWTQGIQGIKYEKLNSNGPKQCVNHFEEHREISQKDNLVKNLKLFCETNKISLFSLTPCTFLIDLNDDSCELQITKFANFFCKHHPKSEFFENSKKMVAEFKKNIRQIFQSVNANYKKIKSNSYSKPILYPSFVNKEYCQYIWLLKTTIYNRGRGIELFSSFDQLEKQIKIYSDGTLDRNLMLAEEYQQISTNDQNKQLQSPSENEKEGNNQNQQYQESSGQMLLSGSTQQSNQTGLTCSVEQIGCSLKDSNQQKDVLTSKNKEKDQKQVKSWQILKSQTFVIQKYIEKPMLIKGRKFDMRMFVLVTHTMDSYFYKCGYIRTASEIYRMDDLDNQFIHLTNNAVQKYAKNYGEFEDGNILSLEQFDQFIKQAGNKYEGLDLFGKIVPTIREICLITLASAKKKLNSQDRKYCFEMFGFDFFIDEDYKVWLIEVNTNPCIEESNQYLHQLMPRLLDDTFKLTIDQIFPRPGGSGNNQQQQKQQQNQMQSSQMINGNSKLNKRNSSLISQQVPNNHQSSDRNLQELQSVKITSNIQQKKENILQFHQQSPSKYENEDNSQQKNFQTPLENINLNQNENKENTRDQDNNSNVGSDLQKQSRKREKFQIQGHNDDENLWQFMANLNKFNYSTYSYQTLSSIAPNQYHPLKELYTNSSKLANQKNSKKKE</sequence>
<feature type="region of interest" description="Disordered" evidence="2">
    <location>
        <begin position="156"/>
        <end position="185"/>
    </location>
</feature>
<dbReference type="RefSeq" id="XP_001021590.2">
    <property type="nucleotide sequence ID" value="XM_001021590.2"/>
</dbReference>
<dbReference type="STRING" id="312017.I7MGD1"/>
<dbReference type="GeneID" id="7826012"/>
<feature type="region of interest" description="Disordered" evidence="2">
    <location>
        <begin position="985"/>
        <end position="1023"/>
    </location>
</feature>
<dbReference type="InterPro" id="IPR004344">
    <property type="entry name" value="TTL/TTLL_fam"/>
</dbReference>
<protein>
    <submittedName>
        <fullName evidence="3">Tubulin-tyrosine ligase family protein</fullName>
    </submittedName>
</protein>
<dbReference type="OrthoDB" id="202825at2759"/>
<keyword evidence="4" id="KW-1185">Reference proteome</keyword>
<feature type="compositionally biased region" description="Polar residues" evidence="2">
    <location>
        <begin position="532"/>
        <end position="557"/>
    </location>
</feature>
<accession>I7MGD1</accession>
<feature type="compositionally biased region" description="Polar residues" evidence="2">
    <location>
        <begin position="1012"/>
        <end position="1023"/>
    </location>
</feature>
<dbReference type="GO" id="GO:0016874">
    <property type="term" value="F:ligase activity"/>
    <property type="evidence" value="ECO:0007669"/>
    <property type="project" value="UniProtKB-KW"/>
</dbReference>
<keyword evidence="3" id="KW-0436">Ligase</keyword>
<dbReference type="Proteomes" id="UP000009168">
    <property type="component" value="Unassembled WGS sequence"/>
</dbReference>